<dbReference type="GO" id="GO:0045892">
    <property type="term" value="P:negative regulation of DNA-templated transcription"/>
    <property type="evidence" value="ECO:0007669"/>
    <property type="project" value="InterPro"/>
</dbReference>
<dbReference type="NCBIfam" id="TIGR02337">
    <property type="entry name" value="HpaR"/>
    <property type="match status" value="1"/>
</dbReference>
<dbReference type="Proteomes" id="UP000193307">
    <property type="component" value="Unassembled WGS sequence"/>
</dbReference>
<name>A0A1Y5R8T2_9RHOB</name>
<dbReference type="GO" id="GO:0003677">
    <property type="term" value="F:DNA binding"/>
    <property type="evidence" value="ECO:0007669"/>
    <property type="project" value="InterPro"/>
</dbReference>
<proteinExistence type="predicted"/>
<feature type="domain" description="HTH marR-type" evidence="1">
    <location>
        <begin position="58"/>
        <end position="190"/>
    </location>
</feature>
<protein>
    <submittedName>
        <fullName evidence="2">Transcriptional regulator SlyA</fullName>
    </submittedName>
</protein>
<dbReference type="InterPro" id="IPR036390">
    <property type="entry name" value="WH_DNA-bd_sf"/>
</dbReference>
<dbReference type="PANTHER" id="PTHR33164:SF13">
    <property type="entry name" value="4-HYDROXYPHENYLACETATE CATABOLISM PROTEIN"/>
    <property type="match status" value="1"/>
</dbReference>
<dbReference type="SUPFAM" id="SSF46785">
    <property type="entry name" value="Winged helix' DNA-binding domain"/>
    <property type="match status" value="1"/>
</dbReference>
<evidence type="ECO:0000313" key="3">
    <source>
        <dbReference type="Proteomes" id="UP000193307"/>
    </source>
</evidence>
<dbReference type="PROSITE" id="PS50995">
    <property type="entry name" value="HTH_MARR_2"/>
    <property type="match status" value="1"/>
</dbReference>
<keyword evidence="3" id="KW-1185">Reference proteome</keyword>
<accession>A0A1Y5R8T2</accession>
<dbReference type="SMART" id="SM00347">
    <property type="entry name" value="HTH_MARR"/>
    <property type="match status" value="1"/>
</dbReference>
<dbReference type="Gene3D" id="1.10.10.10">
    <property type="entry name" value="Winged helix-like DNA-binding domain superfamily/Winged helix DNA-binding domain"/>
    <property type="match status" value="1"/>
</dbReference>
<dbReference type="InterPro" id="IPR012712">
    <property type="entry name" value="HpaR/FarR"/>
</dbReference>
<sequence>MWQIGSNAIFNHAQIVTRLSAAIKQYREHVNKSLLALYVTSIDLLIMTTNDADIRQTARSLPIALLRARETVMGPYRDMLAKAGVSEQKWRILRVLIEGGPMEQTSIADGACLLLPSLTRILSSMEKEGLVTRATDTADRRKTIVTLAPAGTQVIAAYSAESRAITVQLELSFGKERLDTLLDLLEDLNMRIPDING</sequence>
<dbReference type="AlphaFoldDB" id="A0A1Y5R8T2"/>
<dbReference type="InterPro" id="IPR039422">
    <property type="entry name" value="MarR/SlyA-like"/>
</dbReference>
<evidence type="ECO:0000313" key="2">
    <source>
        <dbReference type="EMBL" id="SLN11749.1"/>
    </source>
</evidence>
<dbReference type="InterPro" id="IPR000835">
    <property type="entry name" value="HTH_MarR-typ"/>
</dbReference>
<dbReference type="InterPro" id="IPR036388">
    <property type="entry name" value="WH-like_DNA-bd_sf"/>
</dbReference>
<dbReference type="EMBL" id="FWFW01000001">
    <property type="protein sequence ID" value="SLN11749.1"/>
    <property type="molecule type" value="Genomic_DNA"/>
</dbReference>
<gene>
    <name evidence="2" type="primary">slyA_1</name>
    <name evidence="2" type="ORF">PAM7971_00085</name>
</gene>
<organism evidence="2 3">
    <name type="scientific">Pacificibacter marinus</name>
    <dbReference type="NCBI Taxonomy" id="658057"/>
    <lineage>
        <taxon>Bacteria</taxon>
        <taxon>Pseudomonadati</taxon>
        <taxon>Pseudomonadota</taxon>
        <taxon>Alphaproteobacteria</taxon>
        <taxon>Rhodobacterales</taxon>
        <taxon>Roseobacteraceae</taxon>
        <taxon>Pacificibacter</taxon>
    </lineage>
</organism>
<reference evidence="2 3" key="1">
    <citation type="submission" date="2017-03" db="EMBL/GenBank/DDBJ databases">
        <authorList>
            <person name="Afonso C.L."/>
            <person name="Miller P.J."/>
            <person name="Scott M.A."/>
            <person name="Spackman E."/>
            <person name="Goraichik I."/>
            <person name="Dimitrov K.M."/>
            <person name="Suarez D.L."/>
            <person name="Swayne D.E."/>
        </authorList>
    </citation>
    <scope>NUCLEOTIDE SEQUENCE [LARGE SCALE GENOMIC DNA]</scope>
    <source>
        <strain evidence="2 3">CECT 7971</strain>
    </source>
</reference>
<dbReference type="Pfam" id="PF01047">
    <property type="entry name" value="MarR"/>
    <property type="match status" value="1"/>
</dbReference>
<evidence type="ECO:0000259" key="1">
    <source>
        <dbReference type="PROSITE" id="PS50995"/>
    </source>
</evidence>
<dbReference type="GO" id="GO:0003700">
    <property type="term" value="F:DNA-binding transcription factor activity"/>
    <property type="evidence" value="ECO:0007669"/>
    <property type="project" value="InterPro"/>
</dbReference>
<dbReference type="GO" id="GO:0006950">
    <property type="term" value="P:response to stress"/>
    <property type="evidence" value="ECO:0007669"/>
    <property type="project" value="TreeGrafter"/>
</dbReference>
<dbReference type="PANTHER" id="PTHR33164">
    <property type="entry name" value="TRANSCRIPTIONAL REGULATOR, MARR FAMILY"/>
    <property type="match status" value="1"/>
</dbReference>